<keyword evidence="3" id="KW-1185">Reference proteome</keyword>
<name>A0ABP7XVG8_9ACTN</name>
<protein>
    <recommendedName>
        <fullName evidence="4">Collagen triple helix repeat protein</fullName>
    </recommendedName>
</protein>
<dbReference type="EMBL" id="BAAAZH010000028">
    <property type="protein sequence ID" value="GAA4126494.1"/>
    <property type="molecule type" value="Genomic_DNA"/>
</dbReference>
<accession>A0ABP7XVG8</accession>
<reference evidence="3" key="1">
    <citation type="journal article" date="2019" name="Int. J. Syst. Evol. Microbiol.">
        <title>The Global Catalogue of Microorganisms (GCM) 10K type strain sequencing project: providing services to taxonomists for standard genome sequencing and annotation.</title>
        <authorList>
            <consortium name="The Broad Institute Genomics Platform"/>
            <consortium name="The Broad Institute Genome Sequencing Center for Infectious Disease"/>
            <person name="Wu L."/>
            <person name="Ma J."/>
        </authorList>
    </citation>
    <scope>NUCLEOTIDE SEQUENCE [LARGE SCALE GENOMIC DNA]</scope>
    <source>
        <strain evidence="3">JCM 16703</strain>
    </source>
</reference>
<evidence type="ECO:0000313" key="2">
    <source>
        <dbReference type="EMBL" id="GAA4126494.1"/>
    </source>
</evidence>
<evidence type="ECO:0000313" key="3">
    <source>
        <dbReference type="Proteomes" id="UP001501495"/>
    </source>
</evidence>
<dbReference type="Pfam" id="PF01391">
    <property type="entry name" value="Collagen"/>
    <property type="match status" value="1"/>
</dbReference>
<dbReference type="InterPro" id="IPR008160">
    <property type="entry name" value="Collagen"/>
</dbReference>
<feature type="region of interest" description="Disordered" evidence="1">
    <location>
        <begin position="70"/>
        <end position="104"/>
    </location>
</feature>
<dbReference type="RefSeq" id="WP_344734880.1">
    <property type="nucleotide sequence ID" value="NZ_BAAAZH010000028.1"/>
</dbReference>
<comment type="caution">
    <text evidence="2">The sequence shown here is derived from an EMBL/GenBank/DDBJ whole genome shotgun (WGS) entry which is preliminary data.</text>
</comment>
<evidence type="ECO:0000256" key="1">
    <source>
        <dbReference type="SAM" id="MobiDB-lite"/>
    </source>
</evidence>
<proteinExistence type="predicted"/>
<organism evidence="2 3">
    <name type="scientific">Nocardioides fonticola</name>
    <dbReference type="NCBI Taxonomy" id="450363"/>
    <lineage>
        <taxon>Bacteria</taxon>
        <taxon>Bacillati</taxon>
        <taxon>Actinomycetota</taxon>
        <taxon>Actinomycetes</taxon>
        <taxon>Propionibacteriales</taxon>
        <taxon>Nocardioidaceae</taxon>
        <taxon>Nocardioides</taxon>
    </lineage>
</organism>
<evidence type="ECO:0008006" key="4">
    <source>
        <dbReference type="Google" id="ProtNLM"/>
    </source>
</evidence>
<dbReference type="Proteomes" id="UP001501495">
    <property type="component" value="Unassembled WGS sequence"/>
</dbReference>
<gene>
    <name evidence="2" type="ORF">GCM10022215_36180</name>
</gene>
<sequence>MNSTSTPTRRLRTLLPGLALLSTVAFVAGTGGAVAGSLITGKDVKDGSLTGKDIKDSSLAAADLSAGAKSSLAGPAGPAGPAGATGPAGPAGPAGAQGPAGAVGATGPAGPSGISNYQVLSQQVALAANASGAQLTLTCPAGTKVLGGAVYWGTGNEAVQFTIDSNGTFVRGYAPGNHAADIMIGRAVCATVTS</sequence>